<dbReference type="EMBL" id="QOQW01000013">
    <property type="protein sequence ID" value="RCK79429.1"/>
    <property type="molecule type" value="Genomic_DNA"/>
</dbReference>
<feature type="compositionally biased region" description="Gly residues" evidence="1">
    <location>
        <begin position="86"/>
        <end position="111"/>
    </location>
</feature>
<keyword evidence="2" id="KW-0732">Signal</keyword>
<protein>
    <submittedName>
        <fullName evidence="3">Uncharacterized protein</fullName>
    </submittedName>
</protein>
<evidence type="ECO:0000256" key="2">
    <source>
        <dbReference type="SAM" id="SignalP"/>
    </source>
</evidence>
<accession>A0A367ZNU4</accession>
<feature type="chain" id="PRO_5016629962" evidence="2">
    <location>
        <begin position="26"/>
        <end position="111"/>
    </location>
</feature>
<sequence length="111" mass="10996">MFRLSSLLLALTVIALLAQAPTAFANKGYGHDSTSITAFAHGYQILAKNKDKNTGTMPDYPPDTDDPDGTDSGSGGHDSGPDSTDDGGGCGGSGGGDWGGGPDGSGSGVDF</sequence>
<proteinExistence type="predicted"/>
<organism evidence="3 4">
    <name type="scientific">Candidatus Ozemobacter sibiricus</name>
    <dbReference type="NCBI Taxonomy" id="2268124"/>
    <lineage>
        <taxon>Bacteria</taxon>
        <taxon>Candidatus Ozemobacteria</taxon>
        <taxon>Candidatus Ozemobacterales</taxon>
        <taxon>Candidatus Ozemobacteraceae</taxon>
        <taxon>Candidatus Ozemobacter</taxon>
    </lineage>
</organism>
<reference evidence="3 4" key="1">
    <citation type="submission" date="2018-05" db="EMBL/GenBank/DDBJ databases">
        <title>A metagenomic window into the 2 km-deep terrestrial subsurface aquifer revealed taxonomically and functionally diverse microbial community comprising novel uncultured bacterial lineages.</title>
        <authorList>
            <person name="Kadnikov V.V."/>
            <person name="Mardanov A.V."/>
            <person name="Beletsky A.V."/>
            <person name="Banks D."/>
            <person name="Pimenov N.V."/>
            <person name="Frank Y.A."/>
            <person name="Karnachuk O.V."/>
            <person name="Ravin N.V."/>
        </authorList>
    </citation>
    <scope>NUCLEOTIDE SEQUENCE [LARGE SCALE GENOMIC DNA]</scope>
    <source>
        <strain evidence="3">BY5</strain>
    </source>
</reference>
<gene>
    <name evidence="3" type="ORF">OZSIB_0069</name>
</gene>
<feature type="region of interest" description="Disordered" evidence="1">
    <location>
        <begin position="50"/>
        <end position="111"/>
    </location>
</feature>
<name>A0A367ZNU4_9BACT</name>
<comment type="caution">
    <text evidence="3">The sequence shown here is derived from an EMBL/GenBank/DDBJ whole genome shotgun (WGS) entry which is preliminary data.</text>
</comment>
<evidence type="ECO:0000313" key="4">
    <source>
        <dbReference type="Proteomes" id="UP000252355"/>
    </source>
</evidence>
<feature type="signal peptide" evidence="2">
    <location>
        <begin position="1"/>
        <end position="25"/>
    </location>
</feature>
<evidence type="ECO:0000313" key="3">
    <source>
        <dbReference type="EMBL" id="RCK79429.1"/>
    </source>
</evidence>
<dbReference type="AlphaFoldDB" id="A0A367ZNU4"/>
<evidence type="ECO:0000256" key="1">
    <source>
        <dbReference type="SAM" id="MobiDB-lite"/>
    </source>
</evidence>
<dbReference type="Proteomes" id="UP000252355">
    <property type="component" value="Unassembled WGS sequence"/>
</dbReference>